<evidence type="ECO:0000256" key="1">
    <source>
        <dbReference type="SAM" id="MobiDB-lite"/>
    </source>
</evidence>
<organism evidence="2">
    <name type="scientific">bioreactor metagenome</name>
    <dbReference type="NCBI Taxonomy" id="1076179"/>
    <lineage>
        <taxon>unclassified sequences</taxon>
        <taxon>metagenomes</taxon>
        <taxon>ecological metagenomes</taxon>
    </lineage>
</organism>
<sequence length="337" mass="37817">MKRRRGAAPPDPMSDCDVASDQARMRHRRVDPRLGGVTELGQRQPHLGRAQAELRHRVFRAGDARFEEDRNMQRHQLVLILHRRHVIARQCRRLHLGAELRRDVRGDRDAADAAHGVEAERRRILARELDEIGPAGQALLRHAAEVAGRVLDADDARQFRQLAHGLGRHVDDRPARDVVDDDRQRRGIVHRGEMRHHAALRRLVVIGRHHERGIGAGGLGVADQLDPLGGRVRAGAGDHRHPAGGGLHHLLDHAVVFLVAQRRAFAGGADRDDAVRALRDVPLHQFLERVPIDCAVRERRDECGEGPFEHDTLLRWGRIRPVEIGRTIGEPSPLANL</sequence>
<feature type="region of interest" description="Disordered" evidence="1">
    <location>
        <begin position="1"/>
        <end position="23"/>
    </location>
</feature>
<dbReference type="EMBL" id="VSSQ01000036">
    <property type="protein sequence ID" value="MPL67290.1"/>
    <property type="molecule type" value="Genomic_DNA"/>
</dbReference>
<evidence type="ECO:0000313" key="2">
    <source>
        <dbReference type="EMBL" id="MPL67290.1"/>
    </source>
</evidence>
<protein>
    <submittedName>
        <fullName evidence="2">Uncharacterized protein</fullName>
    </submittedName>
</protein>
<accession>A0A644TK56</accession>
<reference evidence="2" key="1">
    <citation type="submission" date="2019-08" db="EMBL/GenBank/DDBJ databases">
        <authorList>
            <person name="Kucharzyk K."/>
            <person name="Murdoch R.W."/>
            <person name="Higgins S."/>
            <person name="Loffler F."/>
        </authorList>
    </citation>
    <scope>NUCLEOTIDE SEQUENCE</scope>
</reference>
<gene>
    <name evidence="2" type="ORF">SDC9_12981</name>
</gene>
<name>A0A644TK56_9ZZZZ</name>
<proteinExistence type="predicted"/>
<dbReference type="AlphaFoldDB" id="A0A644TK56"/>
<comment type="caution">
    <text evidence="2">The sequence shown here is derived from an EMBL/GenBank/DDBJ whole genome shotgun (WGS) entry which is preliminary data.</text>
</comment>